<name>A0A7J7C6F9_TRIWF</name>
<dbReference type="GO" id="GO:0006952">
    <property type="term" value="P:defense response"/>
    <property type="evidence" value="ECO:0007669"/>
    <property type="project" value="UniProtKB-KW"/>
</dbReference>
<proteinExistence type="predicted"/>
<accession>A0A7J7C6F9</accession>
<reference evidence="8 9" key="1">
    <citation type="journal article" date="2020" name="Nat. Commun.">
        <title>Genome of Tripterygium wilfordii and identification of cytochrome P450 involved in triptolide biosynthesis.</title>
        <authorList>
            <person name="Tu L."/>
            <person name="Su P."/>
            <person name="Zhang Z."/>
            <person name="Gao L."/>
            <person name="Wang J."/>
            <person name="Hu T."/>
            <person name="Zhou J."/>
            <person name="Zhang Y."/>
            <person name="Zhao Y."/>
            <person name="Liu Y."/>
            <person name="Song Y."/>
            <person name="Tong Y."/>
            <person name="Lu Y."/>
            <person name="Yang J."/>
            <person name="Xu C."/>
            <person name="Jia M."/>
            <person name="Peters R.J."/>
            <person name="Huang L."/>
            <person name="Gao W."/>
        </authorList>
    </citation>
    <scope>NUCLEOTIDE SEQUENCE [LARGE SCALE GENOMIC DNA]</scope>
    <source>
        <strain evidence="9">cv. XIE 37</strain>
        <tissue evidence="8">Leaf</tissue>
    </source>
</reference>
<dbReference type="EMBL" id="JAAARO010000021">
    <property type="protein sequence ID" value="KAF5729346.1"/>
    <property type="molecule type" value="Genomic_DNA"/>
</dbReference>
<protein>
    <recommendedName>
        <fullName evidence="10">Rx N-terminal domain-containing protein</fullName>
    </recommendedName>
</protein>
<dbReference type="Pfam" id="PF18052">
    <property type="entry name" value="Rx_N"/>
    <property type="match status" value="1"/>
</dbReference>
<sequence>MAVGEAFLSAFLQVLFDRLASRDFFQLLFGRRYDDLLENLKMILLCLTTLLSDAEEKQFYSSAVQKWLNMAKDALYDAEDILDELATEALKCELEAESRNTGNQKARHSSYIRTTRDMFTKFDAFIGVECLRTFLPLDPLDAVGVSYLDGFSNLVNLRHLQISESRLKEMPLQMGRLKNLCTLSHFIVGKDGGSGIRELRYMLQLRGTLLISGLQNLVSYTDAMDANLKNKKQLDQLVLNWSNNILDTRDDTDEEELSNARQLHREQEDPSSQGKISTRFPSFKEYLHKPLDLKFAQRSDFNRLRNERVETEALGMLEPHKNIRKLVIKDYGGNKFPRWVGCSSFSKLTHLELSNCTKCQYLPPLGQLPSLKELAIEGMERIQSVGAEFYQDGCSYVPPFPVLDNLRFENMSGWEEWFSSGNEGVEDFRNLKKIKILNCPKLRKISPLFPSLQKMNIWSCNELRALPKIPSIDSLQEGREFPCLLELSIRTCPKLWELPSSFPSLQVLEMDGCPELMLLPKLPSIHELELRKCDQGLLQSIVGLSSLAYLRMSHISELTCLDHEFFKCLEALEELQMAHFGELATLSLGFGYEKLSYLQRLEISGCPYLTELPQNFCKLARLKELRVCSCPSLLSFPETGFPPGLLGLEIKDCEALELLPEWLMNNHEVPFLLECLVIESCSSLASLPNGRMPRLLKQLEIKNCRNLEYLPEEIIQNNRSLEFLTIVGCHALRSFPEGAFALPAASSTTAMKIKQLVIQDCSNLASLPGGLHNLIYLDHLEIEDCPLLLSFPEPGLPASKLLSIKISNCRNLRSLPNRMSSLTSLEELCIDGCSRLVSFPEGGLPTNLTSLSILDCENLKPSCEWGLHRLGCLTDFSFGGCQDLVSFPEDCLFPSNISSLHLQRLPNLKSLPNGVQSNTSLETLDIWECNSLQTLPEEEPLEMCLNLGYLNVL</sequence>
<comment type="caution">
    <text evidence="8">The sequence shown here is derived from an EMBL/GenBank/DDBJ whole genome shotgun (WGS) entry which is preliminary data.</text>
</comment>
<evidence type="ECO:0000313" key="9">
    <source>
        <dbReference type="Proteomes" id="UP000593562"/>
    </source>
</evidence>
<evidence type="ECO:0000256" key="5">
    <source>
        <dbReference type="ARBA" id="ARBA00022840"/>
    </source>
</evidence>
<evidence type="ECO:0000256" key="1">
    <source>
        <dbReference type="ARBA" id="ARBA00022614"/>
    </source>
</evidence>
<feature type="domain" description="R13L1/DRL21-like LRR repeat region" evidence="7">
    <location>
        <begin position="284"/>
        <end position="379"/>
    </location>
</feature>
<dbReference type="PANTHER" id="PTHR36766">
    <property type="entry name" value="PLANT BROAD-SPECTRUM MILDEW RESISTANCE PROTEIN RPW8"/>
    <property type="match status" value="1"/>
</dbReference>
<feature type="domain" description="R13L1/DRL21-like LRR repeat region" evidence="7">
    <location>
        <begin position="196"/>
        <end position="264"/>
    </location>
</feature>
<dbReference type="PANTHER" id="PTHR36766:SF70">
    <property type="entry name" value="DISEASE RESISTANCE PROTEIN RGA4"/>
    <property type="match status" value="1"/>
</dbReference>
<dbReference type="SUPFAM" id="SSF52047">
    <property type="entry name" value="RNI-like"/>
    <property type="match status" value="1"/>
</dbReference>
<organism evidence="8 9">
    <name type="scientific">Tripterygium wilfordii</name>
    <name type="common">Thunder God vine</name>
    <dbReference type="NCBI Taxonomy" id="458696"/>
    <lineage>
        <taxon>Eukaryota</taxon>
        <taxon>Viridiplantae</taxon>
        <taxon>Streptophyta</taxon>
        <taxon>Embryophyta</taxon>
        <taxon>Tracheophyta</taxon>
        <taxon>Spermatophyta</taxon>
        <taxon>Magnoliopsida</taxon>
        <taxon>eudicotyledons</taxon>
        <taxon>Gunneridae</taxon>
        <taxon>Pentapetalae</taxon>
        <taxon>rosids</taxon>
        <taxon>fabids</taxon>
        <taxon>Celastrales</taxon>
        <taxon>Celastraceae</taxon>
        <taxon>Tripterygium</taxon>
    </lineage>
</organism>
<feature type="domain" description="Disease resistance N-terminal" evidence="6">
    <location>
        <begin position="7"/>
        <end position="99"/>
    </location>
</feature>
<dbReference type="SUPFAM" id="SSF52058">
    <property type="entry name" value="L domain-like"/>
    <property type="match status" value="2"/>
</dbReference>
<dbReference type="InParanoid" id="A0A7J7C6F9"/>
<dbReference type="Gene3D" id="1.20.5.4130">
    <property type="match status" value="1"/>
</dbReference>
<dbReference type="Proteomes" id="UP000593562">
    <property type="component" value="Unassembled WGS sequence"/>
</dbReference>
<dbReference type="AlphaFoldDB" id="A0A7J7C6F9"/>
<keyword evidence="9" id="KW-1185">Reference proteome</keyword>
<dbReference type="Gene3D" id="3.80.10.10">
    <property type="entry name" value="Ribonuclease Inhibitor"/>
    <property type="match status" value="4"/>
</dbReference>
<keyword evidence="5" id="KW-0067">ATP-binding</keyword>
<dbReference type="InterPro" id="IPR056789">
    <property type="entry name" value="LRR_R13L1-DRL21"/>
</dbReference>
<evidence type="ECO:0000259" key="6">
    <source>
        <dbReference type="Pfam" id="PF18052"/>
    </source>
</evidence>
<keyword evidence="1" id="KW-0433">Leucine-rich repeat</keyword>
<evidence type="ECO:0008006" key="10">
    <source>
        <dbReference type="Google" id="ProtNLM"/>
    </source>
</evidence>
<evidence type="ECO:0000256" key="2">
    <source>
        <dbReference type="ARBA" id="ARBA00022737"/>
    </source>
</evidence>
<evidence type="ECO:0000259" key="7">
    <source>
        <dbReference type="Pfam" id="PF25019"/>
    </source>
</evidence>
<keyword evidence="2" id="KW-0677">Repeat</keyword>
<dbReference type="Pfam" id="PF25019">
    <property type="entry name" value="LRR_R13L1-DRL21"/>
    <property type="match status" value="2"/>
</dbReference>
<gene>
    <name evidence="8" type="ORF">HS088_TW21G01511</name>
</gene>
<evidence type="ECO:0000256" key="3">
    <source>
        <dbReference type="ARBA" id="ARBA00022741"/>
    </source>
</evidence>
<keyword evidence="4" id="KW-0611">Plant defense</keyword>
<dbReference type="InterPro" id="IPR032675">
    <property type="entry name" value="LRR_dom_sf"/>
</dbReference>
<dbReference type="GO" id="GO:0005524">
    <property type="term" value="F:ATP binding"/>
    <property type="evidence" value="ECO:0007669"/>
    <property type="project" value="UniProtKB-KW"/>
</dbReference>
<evidence type="ECO:0000313" key="8">
    <source>
        <dbReference type="EMBL" id="KAF5729346.1"/>
    </source>
</evidence>
<dbReference type="InterPro" id="IPR041118">
    <property type="entry name" value="Rx_N"/>
</dbReference>
<keyword evidence="3" id="KW-0547">Nucleotide-binding</keyword>
<evidence type="ECO:0000256" key="4">
    <source>
        <dbReference type="ARBA" id="ARBA00022821"/>
    </source>
</evidence>